<dbReference type="PANTHER" id="PTHR35525:SF3">
    <property type="entry name" value="BLL6575 PROTEIN"/>
    <property type="match status" value="1"/>
</dbReference>
<feature type="domain" description="Zinc finger CGNR" evidence="1">
    <location>
        <begin position="150"/>
        <end position="193"/>
    </location>
</feature>
<dbReference type="RefSeq" id="WP_379571222.1">
    <property type="nucleotide sequence ID" value="NZ_JBHSQK010000102.1"/>
</dbReference>
<dbReference type="Pfam" id="PF11706">
    <property type="entry name" value="zf-CGNR"/>
    <property type="match status" value="1"/>
</dbReference>
<accession>A0ABW1IGF6</accession>
<reference evidence="3" key="1">
    <citation type="journal article" date="2019" name="Int. J. Syst. Evol. Microbiol.">
        <title>The Global Catalogue of Microorganisms (GCM) 10K type strain sequencing project: providing services to taxonomists for standard genome sequencing and annotation.</title>
        <authorList>
            <consortium name="The Broad Institute Genomics Platform"/>
            <consortium name="The Broad Institute Genome Sequencing Center for Infectious Disease"/>
            <person name="Wu L."/>
            <person name="Ma J."/>
        </authorList>
    </citation>
    <scope>NUCLEOTIDE SEQUENCE [LARGE SCALE GENOMIC DNA]</scope>
    <source>
        <strain evidence="3">CGMCC 4.7397</strain>
    </source>
</reference>
<proteinExistence type="predicted"/>
<keyword evidence="3" id="KW-1185">Reference proteome</keyword>
<sequence length="199" mass="20130">MSDYGRGAELATALIGTAPRVWHGLEKLTAPAEVDALLAAHGFAGSCRPGELDGVRELRTELRGIVDVLVGLSGGGGAGVDGAGATAEAGTDGVAAVVRRASALALGGLTLGGGERPDWVFGSDAGLVEGLAAVTGVGLLGAVRALGPARFRACAAPFCEGAFVDVSRAGRRRYCMPELCGNRVNVANHRARRRSTGPR</sequence>
<evidence type="ECO:0000313" key="3">
    <source>
        <dbReference type="Proteomes" id="UP001596119"/>
    </source>
</evidence>
<dbReference type="InterPro" id="IPR010852">
    <property type="entry name" value="ABATE"/>
</dbReference>
<dbReference type="PANTHER" id="PTHR35525">
    <property type="entry name" value="BLL6575 PROTEIN"/>
    <property type="match status" value="1"/>
</dbReference>
<dbReference type="SUPFAM" id="SSF160904">
    <property type="entry name" value="Jann2411-like"/>
    <property type="match status" value="1"/>
</dbReference>
<gene>
    <name evidence="2" type="ORF">ACFQH9_29375</name>
</gene>
<organism evidence="2 3">
    <name type="scientific">Pseudonocardia lutea</name>
    <dbReference type="NCBI Taxonomy" id="2172015"/>
    <lineage>
        <taxon>Bacteria</taxon>
        <taxon>Bacillati</taxon>
        <taxon>Actinomycetota</taxon>
        <taxon>Actinomycetes</taxon>
        <taxon>Pseudonocardiales</taxon>
        <taxon>Pseudonocardiaceae</taxon>
        <taxon>Pseudonocardia</taxon>
    </lineage>
</organism>
<comment type="caution">
    <text evidence="2">The sequence shown here is derived from an EMBL/GenBank/DDBJ whole genome shotgun (WGS) entry which is preliminary data.</text>
</comment>
<protein>
    <submittedName>
        <fullName evidence="2">CGNR zinc finger domain-containing protein</fullName>
    </submittedName>
</protein>
<dbReference type="InterPro" id="IPR021005">
    <property type="entry name" value="Znf_CGNR"/>
</dbReference>
<evidence type="ECO:0000313" key="2">
    <source>
        <dbReference type="EMBL" id="MFC5952385.1"/>
    </source>
</evidence>
<evidence type="ECO:0000259" key="1">
    <source>
        <dbReference type="Pfam" id="PF11706"/>
    </source>
</evidence>
<dbReference type="EMBL" id="JBHSQK010000102">
    <property type="protein sequence ID" value="MFC5952385.1"/>
    <property type="molecule type" value="Genomic_DNA"/>
</dbReference>
<dbReference type="Proteomes" id="UP001596119">
    <property type="component" value="Unassembled WGS sequence"/>
</dbReference>
<dbReference type="InterPro" id="IPR023286">
    <property type="entry name" value="ABATE_dom_sf"/>
</dbReference>
<dbReference type="Gene3D" id="1.10.3300.10">
    <property type="entry name" value="Jann2411-like domain"/>
    <property type="match status" value="1"/>
</dbReference>
<name>A0ABW1IGF6_9PSEU</name>